<dbReference type="Proteomes" id="UP000716322">
    <property type="component" value="Unassembled WGS sequence"/>
</dbReference>
<organism evidence="2 3">
    <name type="scientific">Telluria antibiotica</name>
    <dbReference type="NCBI Taxonomy" id="2717319"/>
    <lineage>
        <taxon>Bacteria</taxon>
        <taxon>Pseudomonadati</taxon>
        <taxon>Pseudomonadota</taxon>
        <taxon>Betaproteobacteria</taxon>
        <taxon>Burkholderiales</taxon>
        <taxon>Oxalobacteraceae</taxon>
        <taxon>Telluria group</taxon>
        <taxon>Telluria</taxon>
    </lineage>
</organism>
<keyword evidence="3" id="KW-1185">Reference proteome</keyword>
<reference evidence="2 3" key="1">
    <citation type="submission" date="2020-03" db="EMBL/GenBank/DDBJ databases">
        <title>Genome sequence of strain Massilia sp. TW-1.</title>
        <authorList>
            <person name="Chaudhary D.K."/>
        </authorList>
    </citation>
    <scope>NUCLEOTIDE SEQUENCE [LARGE SCALE GENOMIC DNA]</scope>
    <source>
        <strain evidence="2 3">TW-1</strain>
    </source>
</reference>
<evidence type="ECO:0000256" key="1">
    <source>
        <dbReference type="SAM" id="SignalP"/>
    </source>
</evidence>
<name>A0ABX0PEN8_9BURK</name>
<accession>A0ABX0PEN8</accession>
<evidence type="ECO:0000313" key="3">
    <source>
        <dbReference type="Proteomes" id="UP000716322"/>
    </source>
</evidence>
<gene>
    <name evidence="2" type="ORF">HAV22_19245</name>
</gene>
<feature type="chain" id="PRO_5046089379" description="Secreted protein" evidence="1">
    <location>
        <begin position="20"/>
        <end position="112"/>
    </location>
</feature>
<feature type="signal peptide" evidence="1">
    <location>
        <begin position="1"/>
        <end position="19"/>
    </location>
</feature>
<proteinExistence type="predicted"/>
<sequence length="112" mass="11922">MILLTLTVLTYSNSLNAYAGEDLSPRKILDIGCHNTDGTCFVDLDGAAFGASLNCPVGAGNQFRFDNSDTAVGKRTFAALMAAYLSGKHLSVHLGGCSAQGWPTVQWFYVVD</sequence>
<protein>
    <recommendedName>
        <fullName evidence="4">Secreted protein</fullName>
    </recommendedName>
</protein>
<comment type="caution">
    <text evidence="2">The sequence shown here is derived from an EMBL/GenBank/DDBJ whole genome shotgun (WGS) entry which is preliminary data.</text>
</comment>
<evidence type="ECO:0008006" key="4">
    <source>
        <dbReference type="Google" id="ProtNLM"/>
    </source>
</evidence>
<evidence type="ECO:0000313" key="2">
    <source>
        <dbReference type="EMBL" id="NIA55774.1"/>
    </source>
</evidence>
<dbReference type="EMBL" id="JAAQOM010000012">
    <property type="protein sequence ID" value="NIA55774.1"/>
    <property type="molecule type" value="Genomic_DNA"/>
</dbReference>
<keyword evidence="1" id="KW-0732">Signal</keyword>